<dbReference type="Proteomes" id="UP001596445">
    <property type="component" value="Unassembled WGS sequence"/>
</dbReference>
<evidence type="ECO:0000256" key="1">
    <source>
        <dbReference type="ARBA" id="ARBA00004141"/>
    </source>
</evidence>
<organism evidence="7 8">
    <name type="scientific">Halovenus salina</name>
    <dbReference type="NCBI Taxonomy" id="1510225"/>
    <lineage>
        <taxon>Archaea</taxon>
        <taxon>Methanobacteriati</taxon>
        <taxon>Methanobacteriota</taxon>
        <taxon>Stenosarchaea group</taxon>
        <taxon>Halobacteria</taxon>
        <taxon>Halobacteriales</taxon>
        <taxon>Haloarculaceae</taxon>
        <taxon>Halovenus</taxon>
    </lineage>
</organism>
<keyword evidence="2 6" id="KW-0812">Transmembrane</keyword>
<dbReference type="Pfam" id="PF00902">
    <property type="entry name" value="TatC"/>
    <property type="match status" value="1"/>
</dbReference>
<comment type="subcellular location">
    <subcellularLocation>
        <location evidence="1">Membrane</location>
        <topology evidence="1">Multi-pass membrane protein</topology>
    </subcellularLocation>
</comment>
<feature type="compositionally biased region" description="Acidic residues" evidence="5">
    <location>
        <begin position="204"/>
        <end position="217"/>
    </location>
</feature>
<dbReference type="InterPro" id="IPR002033">
    <property type="entry name" value="TatC"/>
</dbReference>
<evidence type="ECO:0000256" key="6">
    <source>
        <dbReference type="SAM" id="Phobius"/>
    </source>
</evidence>
<protein>
    <submittedName>
        <fullName evidence="7">Twin-arginine translocase subunit TatC</fullName>
    </submittedName>
</protein>
<sequence length="497" mass="54212">MGVPLVSLYFISLGFAKLAVLSKRAGEQVSTADVAKSYWNVLAGVIFVTVVAVYAYLLEGGIAVTNDLLETVGSQYRVLIVPDELGVFGFEPTVTAVGAGLLAAVPVVGVALFYLRIKALERSVAASQAETDDGPEAGEPAEMDLGAMRTPAIKAASVEAFVEMDGERAITYAEEAVENDNPEKAQAILDRLDEAEEFEKQQEDESDEEPDEEEDENLVTSTAAGMLDPFTEDETTEDDIGGYYYDIRFILESLTSRAIWIVATFMVVMAGSFMWLYLGGIDEVRQIFFQNMPEAIVEEPEIVVLHPVEALIFMLKFSMLLGVVATVPILLYFAWPAIEERGVSNGDQNVILYWAVTLFATLIGGTALGFLYIAPTLLSLLAKDVVLNNMIVAYRISSFGWLVIYLTVGVGALTMIPVTMVLFTHGNIVSYGQLRERWRGVILAFFAAAGFLSPNGLWTMFIVAIPAALAYGIGLGLCWMYTRVGSRVPRRRGEAAD</sequence>
<feature type="transmembrane region" description="Helical" evidence="6">
    <location>
        <begin position="436"/>
        <end position="452"/>
    </location>
</feature>
<dbReference type="EMBL" id="JBHSZI010000001">
    <property type="protein sequence ID" value="MFC7056923.1"/>
    <property type="molecule type" value="Genomic_DNA"/>
</dbReference>
<reference evidence="7 8" key="1">
    <citation type="journal article" date="2019" name="Int. J. Syst. Evol. Microbiol.">
        <title>The Global Catalogue of Microorganisms (GCM) 10K type strain sequencing project: providing services to taxonomists for standard genome sequencing and annotation.</title>
        <authorList>
            <consortium name="The Broad Institute Genomics Platform"/>
            <consortium name="The Broad Institute Genome Sequencing Center for Infectious Disease"/>
            <person name="Wu L."/>
            <person name="Ma J."/>
        </authorList>
    </citation>
    <scope>NUCLEOTIDE SEQUENCE [LARGE SCALE GENOMIC DNA]</scope>
    <source>
        <strain evidence="7 8">JCM 30072</strain>
    </source>
</reference>
<evidence type="ECO:0000256" key="2">
    <source>
        <dbReference type="ARBA" id="ARBA00022692"/>
    </source>
</evidence>
<evidence type="ECO:0000256" key="4">
    <source>
        <dbReference type="ARBA" id="ARBA00023136"/>
    </source>
</evidence>
<evidence type="ECO:0000256" key="5">
    <source>
        <dbReference type="SAM" id="MobiDB-lite"/>
    </source>
</evidence>
<gene>
    <name evidence="7" type="ORF">ACFQQG_00440</name>
</gene>
<feature type="transmembrane region" description="Helical" evidence="6">
    <location>
        <begin position="38"/>
        <end position="57"/>
    </location>
</feature>
<accession>A0ABD5VU92</accession>
<keyword evidence="4 6" id="KW-0472">Membrane</keyword>
<feature type="transmembrane region" description="Helical" evidence="6">
    <location>
        <begin position="399"/>
        <end position="424"/>
    </location>
</feature>
<feature type="transmembrane region" description="Helical" evidence="6">
    <location>
        <begin position="458"/>
        <end position="482"/>
    </location>
</feature>
<dbReference type="RefSeq" id="WP_382183628.1">
    <property type="nucleotide sequence ID" value="NZ_JBHSZI010000001.1"/>
</dbReference>
<dbReference type="GO" id="GO:0016020">
    <property type="term" value="C:membrane"/>
    <property type="evidence" value="ECO:0007669"/>
    <property type="project" value="UniProtKB-SubCell"/>
</dbReference>
<feature type="transmembrane region" description="Helical" evidence="6">
    <location>
        <begin position="94"/>
        <end position="115"/>
    </location>
</feature>
<dbReference type="PANTHER" id="PTHR30371:SF0">
    <property type="entry name" value="SEC-INDEPENDENT PROTEIN TRANSLOCASE PROTEIN TATC, CHLOROPLASTIC-RELATED"/>
    <property type="match status" value="1"/>
</dbReference>
<feature type="region of interest" description="Disordered" evidence="5">
    <location>
        <begin position="197"/>
        <end position="234"/>
    </location>
</feature>
<feature type="transmembrane region" description="Helical" evidence="6">
    <location>
        <begin position="317"/>
        <end position="338"/>
    </location>
</feature>
<evidence type="ECO:0000313" key="7">
    <source>
        <dbReference type="EMBL" id="MFC7056923.1"/>
    </source>
</evidence>
<evidence type="ECO:0000313" key="8">
    <source>
        <dbReference type="Proteomes" id="UP001596445"/>
    </source>
</evidence>
<proteinExistence type="predicted"/>
<comment type="caution">
    <text evidence="7">The sequence shown here is derived from an EMBL/GenBank/DDBJ whole genome shotgun (WGS) entry which is preliminary data.</text>
</comment>
<evidence type="ECO:0000256" key="3">
    <source>
        <dbReference type="ARBA" id="ARBA00022989"/>
    </source>
</evidence>
<name>A0ABD5VU92_9EURY</name>
<feature type="transmembrane region" description="Helical" evidence="6">
    <location>
        <begin position="258"/>
        <end position="278"/>
    </location>
</feature>
<keyword evidence="8" id="KW-1185">Reference proteome</keyword>
<dbReference type="AlphaFoldDB" id="A0ABD5VU92"/>
<feature type="transmembrane region" description="Helical" evidence="6">
    <location>
        <begin position="350"/>
        <end position="374"/>
    </location>
</feature>
<dbReference type="PANTHER" id="PTHR30371">
    <property type="entry name" value="SEC-INDEPENDENT PROTEIN TRANSLOCASE PROTEIN TATC"/>
    <property type="match status" value="1"/>
</dbReference>
<keyword evidence="3 6" id="KW-1133">Transmembrane helix</keyword>
<feature type="transmembrane region" description="Helical" evidence="6">
    <location>
        <begin position="6"/>
        <end position="26"/>
    </location>
</feature>